<dbReference type="WBParaSite" id="Pan_g20474.t1">
    <property type="protein sequence ID" value="Pan_g20474.t1"/>
    <property type="gene ID" value="Pan_g20474"/>
</dbReference>
<dbReference type="Proteomes" id="UP000492821">
    <property type="component" value="Unassembled WGS sequence"/>
</dbReference>
<reference evidence="2" key="1">
    <citation type="journal article" date="2013" name="Genetics">
        <title>The draft genome and transcriptome of Panagrellus redivivus are shaped by the harsh demands of a free-living lifestyle.</title>
        <authorList>
            <person name="Srinivasan J."/>
            <person name="Dillman A.R."/>
            <person name="Macchietto M.G."/>
            <person name="Heikkinen L."/>
            <person name="Lakso M."/>
            <person name="Fracchia K.M."/>
            <person name="Antoshechkin I."/>
            <person name="Mortazavi A."/>
            <person name="Wong G."/>
            <person name="Sternberg P.W."/>
        </authorList>
    </citation>
    <scope>NUCLEOTIDE SEQUENCE [LARGE SCALE GENOMIC DNA]</scope>
    <source>
        <strain evidence="2">MT8872</strain>
    </source>
</reference>
<dbReference type="AlphaFoldDB" id="A0A7E4VG11"/>
<accession>A0A7E4VG11</accession>
<evidence type="ECO:0000256" key="1">
    <source>
        <dbReference type="SAM" id="MobiDB-lite"/>
    </source>
</evidence>
<sequence length="129" mass="13818">MDSSSRLQESESSDAESDNAPLLKTNRNKKSKRAERTPLLASNHGEGSSQTASGIEPAAAIRGRAGTETSDDDTVCFYNERYGSVSGGYAGVLVEAHRAMNHGIFPERIPQGSSGSYFVKNLRGVRVIV</sequence>
<protein>
    <submittedName>
        <fullName evidence="3">SH2 domain-containing protein</fullName>
    </submittedName>
</protein>
<reference evidence="3" key="2">
    <citation type="submission" date="2020-10" db="UniProtKB">
        <authorList>
            <consortium name="WormBaseParasite"/>
        </authorList>
    </citation>
    <scope>IDENTIFICATION</scope>
</reference>
<organism evidence="2 3">
    <name type="scientific">Panagrellus redivivus</name>
    <name type="common">Microworm</name>
    <dbReference type="NCBI Taxonomy" id="6233"/>
    <lineage>
        <taxon>Eukaryota</taxon>
        <taxon>Metazoa</taxon>
        <taxon>Ecdysozoa</taxon>
        <taxon>Nematoda</taxon>
        <taxon>Chromadorea</taxon>
        <taxon>Rhabditida</taxon>
        <taxon>Tylenchina</taxon>
        <taxon>Panagrolaimomorpha</taxon>
        <taxon>Panagrolaimoidea</taxon>
        <taxon>Panagrolaimidae</taxon>
        <taxon>Panagrellus</taxon>
    </lineage>
</organism>
<keyword evidence="2" id="KW-1185">Reference proteome</keyword>
<evidence type="ECO:0000313" key="3">
    <source>
        <dbReference type="WBParaSite" id="Pan_g20474.t1"/>
    </source>
</evidence>
<proteinExistence type="predicted"/>
<evidence type="ECO:0000313" key="2">
    <source>
        <dbReference type="Proteomes" id="UP000492821"/>
    </source>
</evidence>
<name>A0A7E4VG11_PANRE</name>
<feature type="region of interest" description="Disordered" evidence="1">
    <location>
        <begin position="1"/>
        <end position="72"/>
    </location>
</feature>